<dbReference type="GO" id="GO:0000725">
    <property type="term" value="P:recombinational repair"/>
    <property type="evidence" value="ECO:0007669"/>
    <property type="project" value="TreeGrafter"/>
</dbReference>
<keyword evidence="8 14" id="KW-0067">ATP-binding</keyword>
<dbReference type="AlphaFoldDB" id="U1PCJ2"/>
<dbReference type="Pfam" id="PF12705">
    <property type="entry name" value="PDDEXK_1"/>
    <property type="match status" value="1"/>
</dbReference>
<evidence type="ECO:0000256" key="3">
    <source>
        <dbReference type="ARBA" id="ARBA00022741"/>
    </source>
</evidence>
<dbReference type="Gene3D" id="3.40.50.300">
    <property type="entry name" value="P-loop containing nucleotide triphosphate hydrolases"/>
    <property type="match status" value="4"/>
</dbReference>
<dbReference type="PANTHER" id="PTHR11070:SF55">
    <property type="entry name" value="DNA 3'-5' HELICASE"/>
    <property type="match status" value="1"/>
</dbReference>
<dbReference type="GO" id="GO:0005829">
    <property type="term" value="C:cytosol"/>
    <property type="evidence" value="ECO:0007669"/>
    <property type="project" value="TreeGrafter"/>
</dbReference>
<dbReference type="EC" id="5.6.2.4" evidence="12"/>
<organism evidence="18 19">
    <name type="scientific">Actinomyces graevenitzii F0530</name>
    <dbReference type="NCBI Taxonomy" id="1321817"/>
    <lineage>
        <taxon>Bacteria</taxon>
        <taxon>Bacillati</taxon>
        <taxon>Actinomycetota</taxon>
        <taxon>Actinomycetes</taxon>
        <taxon>Actinomycetales</taxon>
        <taxon>Actinomycetaceae</taxon>
        <taxon>Actinomyces</taxon>
    </lineage>
</organism>
<evidence type="ECO:0000256" key="11">
    <source>
        <dbReference type="ARBA" id="ARBA00034617"/>
    </source>
</evidence>
<evidence type="ECO:0000256" key="6">
    <source>
        <dbReference type="ARBA" id="ARBA00022806"/>
    </source>
</evidence>
<comment type="catalytic activity">
    <reaction evidence="13">
        <text>ATP + H2O = ADP + phosphate + H(+)</text>
        <dbReference type="Rhea" id="RHEA:13065"/>
        <dbReference type="ChEBI" id="CHEBI:15377"/>
        <dbReference type="ChEBI" id="CHEBI:15378"/>
        <dbReference type="ChEBI" id="CHEBI:30616"/>
        <dbReference type="ChEBI" id="CHEBI:43474"/>
        <dbReference type="ChEBI" id="CHEBI:456216"/>
        <dbReference type="EC" id="5.6.2.4"/>
    </reaction>
</comment>
<dbReference type="SUPFAM" id="SSF52540">
    <property type="entry name" value="P-loop containing nucleoside triphosphate hydrolases"/>
    <property type="match status" value="1"/>
</dbReference>
<evidence type="ECO:0000256" key="14">
    <source>
        <dbReference type="PROSITE-ProRule" id="PRU00560"/>
    </source>
</evidence>
<dbReference type="GO" id="GO:0033202">
    <property type="term" value="C:DNA helicase complex"/>
    <property type="evidence" value="ECO:0007669"/>
    <property type="project" value="TreeGrafter"/>
</dbReference>
<evidence type="ECO:0000256" key="5">
    <source>
        <dbReference type="ARBA" id="ARBA00022801"/>
    </source>
</evidence>
<gene>
    <name evidence="18" type="ORF">HMPREF1978_01713</name>
</gene>
<evidence type="ECO:0000256" key="4">
    <source>
        <dbReference type="ARBA" id="ARBA00022763"/>
    </source>
</evidence>
<dbReference type="EMBL" id="AWSC01000067">
    <property type="protein sequence ID" value="ERH14395.1"/>
    <property type="molecule type" value="Genomic_DNA"/>
</dbReference>
<keyword evidence="10" id="KW-0413">Isomerase</keyword>
<feature type="domain" description="UvrD-like helicase C-terminal" evidence="17">
    <location>
        <begin position="400"/>
        <end position="708"/>
    </location>
</feature>
<sequence length="1194" mass="128554">MSAPKPAAGAQFLALPAPPQRLTPAQLFTALGEKHLPTTQQEKVITAPLKPTLVVAGAGSGKTATMSARVTYLVASGQVDPSQVLGLTFTRKATHELRERIENRLGQLYRYPGWTPSSTRSNAAAPATGGLSTADSSSAAGGIGAASSSQDQDLTAVAGEATVATYNSFAGALVREWGLEVGLETDTAVLTPASSWQIMYELMENWGQEFEEPFSSLDSATELALQVANSLNENLLSVDEARELMADLGQNLKDLRSVRGAAKAIDAKSLPAMTKRIQVLDLVERYIDYKRENSLVDFGDQVALACRIVTDERVGPRVIAQYRDRFKAVLLDEFQDTSVAQTILLSTLFAGCGVVAVGDPNQAIYGWRGASSAALGQFHRHFSNGSGPVLQLSTAWRNDPQILQAANRISDPLRASGQVKVEKLVKRPGVGDERGKVWAARVQDGLAEAELIAKFLAQRWSPSKSMAVLCRTRSQFTPIVAALIERGIPVEVVGLGGLLDVPEVADVRALMSVALDPTSADRLMRLIDLVGIDAADLDVVWSFARELVNTRASAGPSGAEPRLAEPLLAEALSEIVVNFAAFEAFCKKYACALSPAGLYQAKRLGRILQEANAAANLELVDFISWAERALGLDVEAAARVDVNEVGARALAALRAQATSFKSQNPEAGAQVFLGWLNAAQDQERGLELPEVEPAPGAVQVLTVHASKGLEWDIVVVPGLVEANFPSYRSRPKEDYTVLANSWITQVSEFPHTLRRDYDSLPPCPFIGLSPQAGKDAILAAGEEYRSELGKWEVAEERRLAYVAYTRARSQLLLTTSHYAALSKTPKMTSRFLKELERSQMVQFLVDDERDDDLNNRALDQSSVSVWPHQLDALAGLEEPGVAEPIVTESAVAEPGGVGTGGGAVSDSGTAGGAGAPGQAGAGQAGPGQAVQSKQAGLSLRLRAAALVSAAGGCQGAGCEEALQVPEGLAPQLDDWWRQARLLLQERQIRQENGQEIVLPSHLAATAMAKVGKEDFIMSLRRPLPPPPSKAARLGTAFHEEMSQRLNSEGTLLSLAEAGSDRLSPADRKQVNNWLDNVAELEILQGYSPYATEIDQEIRLAGFNVRCRIDAVFKAVEKGRAQWLIVDWKTGGQRVRVDQLSLYVHAWAASQGVDISQVRAAYVYVQDGHVDELRPRQIIGLDVFKERLETLRAQH</sequence>
<reference evidence="18 19" key="1">
    <citation type="submission" date="2013-08" db="EMBL/GenBank/DDBJ databases">
        <authorList>
            <person name="Weinstock G."/>
            <person name="Sodergren E."/>
            <person name="Wylie T."/>
            <person name="Fulton L."/>
            <person name="Fulton R."/>
            <person name="Fronick C."/>
            <person name="O'Laughlin M."/>
            <person name="Godfrey J."/>
            <person name="Miner T."/>
            <person name="Herter B."/>
            <person name="Appelbaum E."/>
            <person name="Cordes M."/>
            <person name="Lek S."/>
            <person name="Wollam A."/>
            <person name="Pepin K.H."/>
            <person name="Palsikar V.B."/>
            <person name="Mitreva M."/>
            <person name="Wilson R.K."/>
        </authorList>
    </citation>
    <scope>NUCLEOTIDE SEQUENCE [LARGE SCALE GENOMIC DNA]</scope>
    <source>
        <strain evidence="18 19">F0530</strain>
    </source>
</reference>
<dbReference type="PROSITE" id="PS51198">
    <property type="entry name" value="UVRD_HELICASE_ATP_BIND"/>
    <property type="match status" value="1"/>
</dbReference>
<evidence type="ECO:0000256" key="2">
    <source>
        <dbReference type="ARBA" id="ARBA00022722"/>
    </source>
</evidence>
<comment type="caution">
    <text evidence="18">The sequence shown here is derived from an EMBL/GenBank/DDBJ whole genome shotgun (WGS) entry which is preliminary data.</text>
</comment>
<feature type="region of interest" description="Disordered" evidence="15">
    <location>
        <begin position="892"/>
        <end position="928"/>
    </location>
</feature>
<dbReference type="InterPro" id="IPR000212">
    <property type="entry name" value="DNA_helicase_UvrD/REP"/>
</dbReference>
<dbReference type="Pfam" id="PF13361">
    <property type="entry name" value="UvrD_C"/>
    <property type="match status" value="1"/>
</dbReference>
<evidence type="ECO:0000256" key="13">
    <source>
        <dbReference type="ARBA" id="ARBA00048988"/>
    </source>
</evidence>
<evidence type="ECO:0000256" key="1">
    <source>
        <dbReference type="ARBA" id="ARBA00009922"/>
    </source>
</evidence>
<name>U1PCJ2_9ACTO</name>
<dbReference type="PANTHER" id="PTHR11070">
    <property type="entry name" value="UVRD / RECB / PCRA DNA HELICASE FAMILY MEMBER"/>
    <property type="match status" value="1"/>
</dbReference>
<feature type="region of interest" description="Disordered" evidence="15">
    <location>
        <begin position="117"/>
        <end position="147"/>
    </location>
</feature>
<keyword evidence="7" id="KW-0269">Exonuclease</keyword>
<dbReference type="GO" id="GO:0005524">
    <property type="term" value="F:ATP binding"/>
    <property type="evidence" value="ECO:0007669"/>
    <property type="project" value="UniProtKB-UniRule"/>
</dbReference>
<keyword evidence="5 14" id="KW-0378">Hydrolase</keyword>
<feature type="compositionally biased region" description="Low complexity" evidence="15">
    <location>
        <begin position="127"/>
        <end position="147"/>
    </location>
</feature>
<evidence type="ECO:0000256" key="9">
    <source>
        <dbReference type="ARBA" id="ARBA00023204"/>
    </source>
</evidence>
<evidence type="ECO:0000256" key="10">
    <source>
        <dbReference type="ARBA" id="ARBA00023235"/>
    </source>
</evidence>
<feature type="binding site" evidence="14">
    <location>
        <begin position="56"/>
        <end position="63"/>
    </location>
    <ligand>
        <name>ATP</name>
        <dbReference type="ChEBI" id="CHEBI:30616"/>
    </ligand>
</feature>
<dbReference type="InterPro" id="IPR013986">
    <property type="entry name" value="DExx_box_DNA_helicase_dom_sf"/>
</dbReference>
<proteinExistence type="inferred from homology"/>
<keyword evidence="2" id="KW-0540">Nuclease</keyword>
<dbReference type="HOGENOM" id="CLU_003630_1_1_11"/>
<dbReference type="Gene3D" id="1.10.10.160">
    <property type="match status" value="1"/>
</dbReference>
<keyword evidence="3 14" id="KW-0547">Nucleotide-binding</keyword>
<feature type="domain" description="UvrD-like helicase ATP-binding" evidence="16">
    <location>
        <begin position="35"/>
        <end position="399"/>
    </location>
</feature>
<keyword evidence="9" id="KW-0234">DNA repair</keyword>
<dbReference type="GO" id="GO:0043138">
    <property type="term" value="F:3'-5' DNA helicase activity"/>
    <property type="evidence" value="ECO:0007669"/>
    <property type="project" value="UniProtKB-EC"/>
</dbReference>
<dbReference type="Proteomes" id="UP000016481">
    <property type="component" value="Unassembled WGS sequence"/>
</dbReference>
<dbReference type="CDD" id="cd17932">
    <property type="entry name" value="DEXQc_UvrD"/>
    <property type="match status" value="1"/>
</dbReference>
<evidence type="ECO:0000313" key="18">
    <source>
        <dbReference type="EMBL" id="ERH14395.1"/>
    </source>
</evidence>
<comment type="similarity">
    <text evidence="1">Belongs to the helicase family. UvrD subfamily.</text>
</comment>
<evidence type="ECO:0000256" key="8">
    <source>
        <dbReference type="ARBA" id="ARBA00022840"/>
    </source>
</evidence>
<dbReference type="InterPro" id="IPR027417">
    <property type="entry name" value="P-loop_NTPase"/>
</dbReference>
<keyword evidence="4" id="KW-0227">DNA damage</keyword>
<evidence type="ECO:0000259" key="17">
    <source>
        <dbReference type="PROSITE" id="PS51217"/>
    </source>
</evidence>
<evidence type="ECO:0000259" key="16">
    <source>
        <dbReference type="PROSITE" id="PS51198"/>
    </source>
</evidence>
<dbReference type="InterPro" id="IPR014017">
    <property type="entry name" value="DNA_helicase_UvrD-like_C"/>
</dbReference>
<dbReference type="RefSeq" id="WP_021603821.1">
    <property type="nucleotide sequence ID" value="NZ_KE951490.1"/>
</dbReference>
<evidence type="ECO:0000256" key="15">
    <source>
        <dbReference type="SAM" id="MobiDB-lite"/>
    </source>
</evidence>
<dbReference type="PATRIC" id="fig|1321817.3.peg.1510"/>
<dbReference type="InterPro" id="IPR014016">
    <property type="entry name" value="UvrD-like_ATP-bd"/>
</dbReference>
<dbReference type="Pfam" id="PF00580">
    <property type="entry name" value="UvrD-helicase"/>
    <property type="match status" value="1"/>
</dbReference>
<dbReference type="GO" id="GO:0004527">
    <property type="term" value="F:exonuclease activity"/>
    <property type="evidence" value="ECO:0007669"/>
    <property type="project" value="UniProtKB-KW"/>
</dbReference>
<evidence type="ECO:0000313" key="19">
    <source>
        <dbReference type="Proteomes" id="UP000016481"/>
    </source>
</evidence>
<comment type="catalytic activity">
    <reaction evidence="11">
        <text>Couples ATP hydrolysis with the unwinding of duplex DNA by translocating in the 3'-5' direction.</text>
        <dbReference type="EC" id="5.6.2.4"/>
    </reaction>
</comment>
<dbReference type="GO" id="GO:0003677">
    <property type="term" value="F:DNA binding"/>
    <property type="evidence" value="ECO:0007669"/>
    <property type="project" value="InterPro"/>
</dbReference>
<evidence type="ECO:0000256" key="7">
    <source>
        <dbReference type="ARBA" id="ARBA00022839"/>
    </source>
</evidence>
<protein>
    <recommendedName>
        <fullName evidence="12">DNA 3'-5' helicase</fullName>
        <ecNumber evidence="12">5.6.2.4</ecNumber>
    </recommendedName>
</protein>
<dbReference type="PROSITE" id="PS51217">
    <property type="entry name" value="UVRD_HELICASE_CTER"/>
    <property type="match status" value="1"/>
</dbReference>
<keyword evidence="6 14" id="KW-0347">Helicase</keyword>
<dbReference type="InterPro" id="IPR038726">
    <property type="entry name" value="PDDEXK_AddAB-type"/>
</dbReference>
<feature type="compositionally biased region" description="Gly residues" evidence="15">
    <location>
        <begin position="895"/>
        <end position="925"/>
    </location>
</feature>
<evidence type="ECO:0000256" key="12">
    <source>
        <dbReference type="ARBA" id="ARBA00034808"/>
    </source>
</evidence>
<accession>U1PCJ2</accession>